<keyword evidence="1" id="KW-0732">Signal</keyword>
<reference evidence="2" key="1">
    <citation type="journal article" date="2023" name="Mol. Phylogenet. Evol.">
        <title>Genome-scale phylogeny and comparative genomics of the fungal order Sordariales.</title>
        <authorList>
            <person name="Hensen N."/>
            <person name="Bonometti L."/>
            <person name="Westerberg I."/>
            <person name="Brannstrom I.O."/>
            <person name="Guillou S."/>
            <person name="Cros-Aarteil S."/>
            <person name="Calhoun S."/>
            <person name="Haridas S."/>
            <person name="Kuo A."/>
            <person name="Mondo S."/>
            <person name="Pangilinan J."/>
            <person name="Riley R."/>
            <person name="LaButti K."/>
            <person name="Andreopoulos B."/>
            <person name="Lipzen A."/>
            <person name="Chen C."/>
            <person name="Yan M."/>
            <person name="Daum C."/>
            <person name="Ng V."/>
            <person name="Clum A."/>
            <person name="Steindorff A."/>
            <person name="Ohm R.A."/>
            <person name="Martin F."/>
            <person name="Silar P."/>
            <person name="Natvig D.O."/>
            <person name="Lalanne C."/>
            <person name="Gautier V."/>
            <person name="Ament-Velasquez S.L."/>
            <person name="Kruys A."/>
            <person name="Hutchinson M.I."/>
            <person name="Powell A.J."/>
            <person name="Barry K."/>
            <person name="Miller A.N."/>
            <person name="Grigoriev I.V."/>
            <person name="Debuchy R."/>
            <person name="Gladieux P."/>
            <person name="Hiltunen Thoren M."/>
            <person name="Johannesson H."/>
        </authorList>
    </citation>
    <scope>NUCLEOTIDE SEQUENCE</scope>
    <source>
        <strain evidence="2">CBS 232.78</strain>
    </source>
</reference>
<reference evidence="2" key="2">
    <citation type="submission" date="2023-06" db="EMBL/GenBank/DDBJ databases">
        <authorList>
            <consortium name="Lawrence Berkeley National Laboratory"/>
            <person name="Haridas S."/>
            <person name="Hensen N."/>
            <person name="Bonometti L."/>
            <person name="Westerberg I."/>
            <person name="Brannstrom I.O."/>
            <person name="Guillou S."/>
            <person name="Cros-Aarteil S."/>
            <person name="Calhoun S."/>
            <person name="Kuo A."/>
            <person name="Mondo S."/>
            <person name="Pangilinan J."/>
            <person name="Riley R."/>
            <person name="LaButti K."/>
            <person name="Andreopoulos B."/>
            <person name="Lipzen A."/>
            <person name="Chen C."/>
            <person name="Yanf M."/>
            <person name="Daum C."/>
            <person name="Ng V."/>
            <person name="Clum A."/>
            <person name="Steindorff A."/>
            <person name="Ohm R."/>
            <person name="Martin F."/>
            <person name="Silar P."/>
            <person name="Natvig D."/>
            <person name="Lalanne C."/>
            <person name="Gautier V."/>
            <person name="Ament-velasquez S.L."/>
            <person name="Kruys A."/>
            <person name="Hutchinson M.I."/>
            <person name="Powell A.J."/>
            <person name="Barry K."/>
            <person name="Miller A.N."/>
            <person name="Grigoriev I.V."/>
            <person name="Debuchy R."/>
            <person name="Gladieux P."/>
            <person name="Thoren M.H."/>
            <person name="Johannesson H."/>
        </authorList>
    </citation>
    <scope>NUCLEOTIDE SEQUENCE</scope>
    <source>
        <strain evidence="2">CBS 232.78</strain>
    </source>
</reference>
<protein>
    <recommendedName>
        <fullName evidence="4">AA1-like domain-containing protein</fullName>
    </recommendedName>
</protein>
<name>A0AAE0NYB9_9PEZI</name>
<organism evidence="2 3">
    <name type="scientific">Podospora didyma</name>
    <dbReference type="NCBI Taxonomy" id="330526"/>
    <lineage>
        <taxon>Eukaryota</taxon>
        <taxon>Fungi</taxon>
        <taxon>Dikarya</taxon>
        <taxon>Ascomycota</taxon>
        <taxon>Pezizomycotina</taxon>
        <taxon>Sordariomycetes</taxon>
        <taxon>Sordariomycetidae</taxon>
        <taxon>Sordariales</taxon>
        <taxon>Podosporaceae</taxon>
        <taxon>Podospora</taxon>
    </lineage>
</organism>
<dbReference type="EMBL" id="JAULSW010000002">
    <property type="protein sequence ID" value="KAK3389881.1"/>
    <property type="molecule type" value="Genomic_DNA"/>
</dbReference>
<gene>
    <name evidence="2" type="ORF">B0H63DRAFT_428441</name>
</gene>
<dbReference type="Proteomes" id="UP001285441">
    <property type="component" value="Unassembled WGS sequence"/>
</dbReference>
<feature type="signal peptide" evidence="1">
    <location>
        <begin position="1"/>
        <end position="17"/>
    </location>
</feature>
<keyword evidence="3" id="KW-1185">Reference proteome</keyword>
<dbReference type="AlphaFoldDB" id="A0AAE0NYB9"/>
<evidence type="ECO:0000256" key="1">
    <source>
        <dbReference type="SAM" id="SignalP"/>
    </source>
</evidence>
<evidence type="ECO:0000313" key="3">
    <source>
        <dbReference type="Proteomes" id="UP001285441"/>
    </source>
</evidence>
<evidence type="ECO:0008006" key="4">
    <source>
        <dbReference type="Google" id="ProtNLM"/>
    </source>
</evidence>
<proteinExistence type="predicted"/>
<evidence type="ECO:0000313" key="2">
    <source>
        <dbReference type="EMBL" id="KAK3389881.1"/>
    </source>
</evidence>
<accession>A0AAE0NYB9</accession>
<sequence length="502" mass="53155">MALIYVALGAVLVSATAVHAQANANCTTNSFTVPSWYVEEFKKGGPGSDVTFELLNRATNVSVELQCDAQDTWSNCTTVGSSDPFLQASVLVKSATASVQVQQSWSCSDRDATKPLEFTASGSATIPLVAGGAGQKSANPIDLIKASLHAPVSITPAYADGPTGHSNPGCASKTPTWTLGTVIFLNETGDGDKATESQSIQFQVTNVATGQVAGCLMYFAAGAEDPAVHMTCGGEFDLRRRSRYNVVTEAVFYPRSWRFSISQTWFCDDADAARPVSISATGNATLALNCTKDSTTTTACQAASITVAGNVVSEQALPPYSIEDPLPAPDGCTISSIVAPSWTLSNFEVDKNEANTTGGHDHGHTRRDIDNGPSASISFNMKLNTKAVNYDYPVFVNHNDVQLADAEAWYPCSFGPGEVPIAPKSCSFQYKEATSTLTIKVDWVCIDIDEAHPVQFSGTATTTVPKLDCVSQSSGVQICTAGDDYSWEAQVANVTWKAAEPL</sequence>
<feature type="chain" id="PRO_5042036962" description="AA1-like domain-containing protein" evidence="1">
    <location>
        <begin position="18"/>
        <end position="502"/>
    </location>
</feature>
<comment type="caution">
    <text evidence="2">The sequence shown here is derived from an EMBL/GenBank/DDBJ whole genome shotgun (WGS) entry which is preliminary data.</text>
</comment>